<dbReference type="OrthoDB" id="9976382at2759"/>
<reference evidence="2 3" key="1">
    <citation type="journal article" date="2018" name="Mol. Biol. Evol.">
        <title>Broad Genomic Sampling Reveals a Smut Pathogenic Ancestry of the Fungal Clade Ustilaginomycotina.</title>
        <authorList>
            <person name="Kijpornyongpan T."/>
            <person name="Mondo S.J."/>
            <person name="Barry K."/>
            <person name="Sandor L."/>
            <person name="Lee J."/>
            <person name="Lipzen A."/>
            <person name="Pangilinan J."/>
            <person name="LaButti K."/>
            <person name="Hainaut M."/>
            <person name="Henrissat B."/>
            <person name="Grigoriev I.V."/>
            <person name="Spatafora J.W."/>
            <person name="Aime M.C."/>
        </authorList>
    </citation>
    <scope>NUCLEOTIDE SEQUENCE [LARGE SCALE GENOMIC DNA]</scope>
    <source>
        <strain evidence="2 3">MCA 4718</strain>
    </source>
</reference>
<feature type="non-terminal residue" evidence="2">
    <location>
        <position position="488"/>
    </location>
</feature>
<organism evidence="2 3">
    <name type="scientific">Pseudomicrostroma glucosiphilum</name>
    <dbReference type="NCBI Taxonomy" id="1684307"/>
    <lineage>
        <taxon>Eukaryota</taxon>
        <taxon>Fungi</taxon>
        <taxon>Dikarya</taxon>
        <taxon>Basidiomycota</taxon>
        <taxon>Ustilaginomycotina</taxon>
        <taxon>Exobasidiomycetes</taxon>
        <taxon>Microstromatales</taxon>
        <taxon>Microstromatales incertae sedis</taxon>
        <taxon>Pseudomicrostroma</taxon>
    </lineage>
</organism>
<sequence>MEGQQEQEGQPAAGSSAQSAPTSPPPAASASPPRNDDDQKQQPQPPPAQAKDKVPQQPNAAAASSSSSSAPSVGVQQPRPPPQSQAQPTQREPLLRIRVLAVEKRGKELNVRLDAATNLAPFRHSHYPPFLRSYRELTFFALSLAVHVPSQILASLPLPPPTFSALPSPPQAEARILCQALARWFARLAAEPAHRDHPETRNFIEADYSYHPIPPHVDYAPILVQKRWRAVMDHAATVERGISIDLGAGLGLPSGVLSTPAAPTRTGGGGFLGFGGSKSSSSTVAGGKGMSLSRNVHDEDEDLVAARMEVTRLELQFSEAASKGFKVVEARGKVTDQLSALSNRLHTLAGVEDTRQLSSELGLPNDLRKLADGLPAVDLTQQATSHTETMTLLYQLTYQSSNARAAKEALLARNALVEEHHEASKRTMLKKREIEGLKARMGTGGISRDRIEIAIEEYGEASRYANALRMDLARLSKNMHGSLKNHSR</sequence>
<gene>
    <name evidence="2" type="ORF">BCV69DRAFT_251528</name>
</gene>
<dbReference type="GO" id="GO:0005768">
    <property type="term" value="C:endosome"/>
    <property type="evidence" value="ECO:0007669"/>
    <property type="project" value="TreeGrafter"/>
</dbReference>
<dbReference type="Gene3D" id="1.20.1270.60">
    <property type="entry name" value="Arfaptin homology (AH) domain/BAR domain"/>
    <property type="match status" value="1"/>
</dbReference>
<feature type="compositionally biased region" description="Low complexity" evidence="1">
    <location>
        <begin position="1"/>
        <end position="21"/>
    </location>
</feature>
<dbReference type="InterPro" id="IPR027267">
    <property type="entry name" value="AH/BAR_dom_sf"/>
</dbReference>
<dbReference type="Proteomes" id="UP000245942">
    <property type="component" value="Unassembled WGS sequence"/>
</dbReference>
<keyword evidence="3" id="KW-1185">Reference proteome</keyword>
<evidence type="ECO:0000313" key="3">
    <source>
        <dbReference type="Proteomes" id="UP000245942"/>
    </source>
</evidence>
<dbReference type="PANTHER" id="PTHR47433:SF1">
    <property type="entry name" value="VACUOLAR PROTEIN SORTING-ASSOCIATED PROTEIN 17"/>
    <property type="match status" value="1"/>
</dbReference>
<dbReference type="GO" id="GO:0005829">
    <property type="term" value="C:cytosol"/>
    <property type="evidence" value="ECO:0007669"/>
    <property type="project" value="GOC"/>
</dbReference>
<dbReference type="STRING" id="1684307.A0A316U8A2"/>
<dbReference type="GO" id="GO:0042147">
    <property type="term" value="P:retrograde transport, endosome to Golgi"/>
    <property type="evidence" value="ECO:0007669"/>
    <property type="project" value="TreeGrafter"/>
</dbReference>
<dbReference type="GO" id="GO:0006886">
    <property type="term" value="P:intracellular protein transport"/>
    <property type="evidence" value="ECO:0007669"/>
    <property type="project" value="TreeGrafter"/>
</dbReference>
<dbReference type="EMBL" id="KZ819332">
    <property type="protein sequence ID" value="PWN19205.1"/>
    <property type="molecule type" value="Genomic_DNA"/>
</dbReference>
<dbReference type="InterPro" id="IPR053055">
    <property type="entry name" value="VPS17"/>
</dbReference>
<feature type="region of interest" description="Disordered" evidence="1">
    <location>
        <begin position="1"/>
        <end position="92"/>
    </location>
</feature>
<accession>A0A316U8A2</accession>
<evidence type="ECO:0000256" key="1">
    <source>
        <dbReference type="SAM" id="MobiDB-lite"/>
    </source>
</evidence>
<dbReference type="RefSeq" id="XP_025346365.1">
    <property type="nucleotide sequence ID" value="XM_025490436.1"/>
</dbReference>
<proteinExistence type="predicted"/>
<feature type="compositionally biased region" description="Low complexity" evidence="1">
    <location>
        <begin position="55"/>
        <end position="77"/>
    </location>
</feature>
<name>A0A316U8A2_9BASI</name>
<dbReference type="AlphaFoldDB" id="A0A316U8A2"/>
<evidence type="ECO:0008006" key="4">
    <source>
        <dbReference type="Google" id="ProtNLM"/>
    </source>
</evidence>
<protein>
    <recommendedName>
        <fullName evidence="4">PX domain-containing protein</fullName>
    </recommendedName>
</protein>
<dbReference type="GO" id="GO:0032266">
    <property type="term" value="F:phosphatidylinositol-3-phosphate binding"/>
    <property type="evidence" value="ECO:0007669"/>
    <property type="project" value="TreeGrafter"/>
</dbReference>
<evidence type="ECO:0000313" key="2">
    <source>
        <dbReference type="EMBL" id="PWN19205.1"/>
    </source>
</evidence>
<dbReference type="GO" id="GO:0030905">
    <property type="term" value="C:retromer, tubulation complex"/>
    <property type="evidence" value="ECO:0007669"/>
    <property type="project" value="TreeGrafter"/>
</dbReference>
<dbReference type="PANTHER" id="PTHR47433">
    <property type="entry name" value="VACUOLAR PROTEIN SORTING-ASSOCIATED PROTEIN 17"/>
    <property type="match status" value="1"/>
</dbReference>
<dbReference type="GeneID" id="37012170"/>